<evidence type="ECO:0000256" key="2">
    <source>
        <dbReference type="ARBA" id="ARBA00007871"/>
    </source>
</evidence>
<dbReference type="Pfam" id="PF02742">
    <property type="entry name" value="Fe_dep_repr_C"/>
    <property type="match status" value="1"/>
</dbReference>
<evidence type="ECO:0000256" key="11">
    <source>
        <dbReference type="ARBA" id="ARBA00023211"/>
    </source>
</evidence>
<comment type="subunit">
    <text evidence="3">Homodimer.</text>
</comment>
<dbReference type="InterPro" id="IPR036390">
    <property type="entry name" value="WH_DNA-bd_sf"/>
</dbReference>
<comment type="caution">
    <text evidence="15">The sequence shown here is derived from an EMBL/GenBank/DDBJ whole genome shotgun (WGS) entry which is preliminary data.</text>
</comment>
<dbReference type="InterPro" id="IPR007167">
    <property type="entry name" value="Fe-transptr_FeoA-like"/>
</dbReference>
<evidence type="ECO:0000256" key="4">
    <source>
        <dbReference type="ARBA" id="ARBA00022386"/>
    </source>
</evidence>
<comment type="similarity">
    <text evidence="2">Belongs to the DtxR/MntR family.</text>
</comment>
<dbReference type="InterPro" id="IPR036421">
    <property type="entry name" value="Fe_dep_repressor_sf"/>
</dbReference>
<dbReference type="SUPFAM" id="SSF50037">
    <property type="entry name" value="C-terminal domain of transcriptional repressors"/>
    <property type="match status" value="1"/>
</dbReference>
<evidence type="ECO:0000313" key="16">
    <source>
        <dbReference type="Proteomes" id="UP001267426"/>
    </source>
</evidence>
<evidence type="ECO:0000256" key="3">
    <source>
        <dbReference type="ARBA" id="ARBA00011738"/>
    </source>
</evidence>
<keyword evidence="8" id="KW-0238">DNA-binding</keyword>
<dbReference type="EMBL" id="JAVRHT010000004">
    <property type="protein sequence ID" value="MDT0630686.1"/>
    <property type="molecule type" value="Genomic_DNA"/>
</dbReference>
<dbReference type="SMART" id="SM00899">
    <property type="entry name" value="FeoA"/>
    <property type="match status" value="1"/>
</dbReference>
<dbReference type="InterPro" id="IPR036388">
    <property type="entry name" value="WH-like_DNA-bd_sf"/>
</dbReference>
<dbReference type="PANTHER" id="PTHR33238:SF11">
    <property type="entry name" value="TRANSCRIPTIONAL REGULATOR MNTR"/>
    <property type="match status" value="1"/>
</dbReference>
<comment type="function">
    <text evidence="12">In the presence of manganese, represses expression of mntH and mntS. Up-regulates expression of mntP.</text>
</comment>
<evidence type="ECO:0000259" key="14">
    <source>
        <dbReference type="PROSITE" id="PS50944"/>
    </source>
</evidence>
<reference evidence="15 16" key="1">
    <citation type="submission" date="2023-09" db="EMBL/GenBank/DDBJ databases">
        <authorList>
            <person name="Rey-Velasco X."/>
        </authorList>
    </citation>
    <scope>NUCLEOTIDE SEQUENCE [LARGE SCALE GENOMIC DNA]</scope>
    <source>
        <strain evidence="15 16">F394</strain>
    </source>
</reference>
<dbReference type="SUPFAM" id="SSF47979">
    <property type="entry name" value="Iron-dependent repressor protein, dimerization domain"/>
    <property type="match status" value="1"/>
</dbReference>
<dbReference type="RefSeq" id="WP_311661958.1">
    <property type="nucleotide sequence ID" value="NZ_JAVRHT010000004.1"/>
</dbReference>
<keyword evidence="5" id="KW-0963">Cytoplasm</keyword>
<dbReference type="Gene3D" id="1.10.60.10">
    <property type="entry name" value="Iron dependent repressor, metal binding and dimerisation domain"/>
    <property type="match status" value="1"/>
</dbReference>
<evidence type="ECO:0000313" key="15">
    <source>
        <dbReference type="EMBL" id="MDT0630686.1"/>
    </source>
</evidence>
<dbReference type="Pfam" id="PF04023">
    <property type="entry name" value="FeoA"/>
    <property type="match status" value="1"/>
</dbReference>
<dbReference type="Gene3D" id="1.10.10.10">
    <property type="entry name" value="Winged helix-like DNA-binding domain superfamily/Winged helix DNA-binding domain"/>
    <property type="match status" value="1"/>
</dbReference>
<dbReference type="InterPro" id="IPR022687">
    <property type="entry name" value="HTH_DTXR"/>
</dbReference>
<dbReference type="InterPro" id="IPR001367">
    <property type="entry name" value="Fe_dep_repressor"/>
</dbReference>
<keyword evidence="6" id="KW-0678">Repressor</keyword>
<protein>
    <recommendedName>
        <fullName evidence="4">Transcriptional regulator MntR</fullName>
    </recommendedName>
    <alternativeName>
        <fullName evidence="13">Manganese transport regulator</fullName>
    </alternativeName>
</protein>
<proteinExistence type="inferred from homology"/>
<evidence type="ECO:0000256" key="12">
    <source>
        <dbReference type="ARBA" id="ARBA00025185"/>
    </source>
</evidence>
<evidence type="ECO:0000256" key="8">
    <source>
        <dbReference type="ARBA" id="ARBA00023125"/>
    </source>
</evidence>
<accession>A0ABU3BN15</accession>
<evidence type="ECO:0000256" key="5">
    <source>
        <dbReference type="ARBA" id="ARBA00022490"/>
    </source>
</evidence>
<organism evidence="15 16">
    <name type="scientific">Rubrivirga litoralis</name>
    <dbReference type="NCBI Taxonomy" id="3075598"/>
    <lineage>
        <taxon>Bacteria</taxon>
        <taxon>Pseudomonadati</taxon>
        <taxon>Rhodothermota</taxon>
        <taxon>Rhodothermia</taxon>
        <taxon>Rhodothermales</taxon>
        <taxon>Rubricoccaceae</taxon>
        <taxon>Rubrivirga</taxon>
    </lineage>
</organism>
<evidence type="ECO:0000256" key="10">
    <source>
        <dbReference type="ARBA" id="ARBA00023163"/>
    </source>
</evidence>
<evidence type="ECO:0000256" key="13">
    <source>
        <dbReference type="ARBA" id="ARBA00032593"/>
    </source>
</evidence>
<keyword evidence="9" id="KW-0010">Activator</keyword>
<dbReference type="PROSITE" id="PS50944">
    <property type="entry name" value="HTH_DTXR"/>
    <property type="match status" value="1"/>
</dbReference>
<keyword evidence="11" id="KW-0464">Manganese</keyword>
<evidence type="ECO:0000256" key="9">
    <source>
        <dbReference type="ARBA" id="ARBA00023159"/>
    </source>
</evidence>
<dbReference type="Proteomes" id="UP001267426">
    <property type="component" value="Unassembled WGS sequence"/>
</dbReference>
<comment type="subcellular location">
    <subcellularLocation>
        <location evidence="1">Cytoplasm</location>
    </subcellularLocation>
</comment>
<evidence type="ECO:0000256" key="7">
    <source>
        <dbReference type="ARBA" id="ARBA00023015"/>
    </source>
</evidence>
<evidence type="ECO:0000256" key="6">
    <source>
        <dbReference type="ARBA" id="ARBA00022491"/>
    </source>
</evidence>
<dbReference type="SUPFAM" id="SSF46785">
    <property type="entry name" value="Winged helix' DNA-binding domain"/>
    <property type="match status" value="1"/>
</dbReference>
<evidence type="ECO:0000256" key="1">
    <source>
        <dbReference type="ARBA" id="ARBA00004496"/>
    </source>
</evidence>
<dbReference type="InterPro" id="IPR050536">
    <property type="entry name" value="DtxR_MntR_Metal-Reg"/>
</dbReference>
<keyword evidence="16" id="KW-1185">Reference proteome</keyword>
<dbReference type="SMART" id="SM00529">
    <property type="entry name" value="HTH_DTXR"/>
    <property type="match status" value="1"/>
</dbReference>
<gene>
    <name evidence="15" type="ORF">RM540_02905</name>
</gene>
<sequence>MSHTPAVEDYLKSVYDLGRSGEAATTSALADRLGVSPASVTGMLKKLAASGLVAHEKYQGARLTEAGRLVAVETIRHHRLVETYLHQALGVPWDRLHDEAEAWEHVLSEDLEERMDAALGHPTHDPHGAPIPSPDLVLSERDLLPLARLEPGQAATVARVSDHDADLLRAVGGAGLYPGTRFRLDAVGDDGAVVLHLLSGDRAGETVSLGAAAPPFLFLDDVGE</sequence>
<dbReference type="PANTHER" id="PTHR33238">
    <property type="entry name" value="IRON (METAL) DEPENDENT REPRESSOR, DTXR FAMILY"/>
    <property type="match status" value="1"/>
</dbReference>
<dbReference type="InterPro" id="IPR008988">
    <property type="entry name" value="Transcriptional_repressor_C"/>
</dbReference>
<feature type="domain" description="HTH dtxR-type" evidence="14">
    <location>
        <begin position="1"/>
        <end position="64"/>
    </location>
</feature>
<keyword evidence="10" id="KW-0804">Transcription</keyword>
<keyword evidence="7" id="KW-0805">Transcription regulation</keyword>
<dbReference type="Pfam" id="PF01325">
    <property type="entry name" value="Fe_dep_repress"/>
    <property type="match status" value="1"/>
</dbReference>
<name>A0ABU3BN15_9BACT</name>
<dbReference type="InterPro" id="IPR022689">
    <property type="entry name" value="Iron_dep_repressor"/>
</dbReference>